<dbReference type="InterPro" id="IPR036942">
    <property type="entry name" value="Beta-barrel_TonB_sf"/>
</dbReference>
<reference evidence="10 11" key="1">
    <citation type="submission" date="2016-11" db="EMBL/GenBank/DDBJ databases">
        <title>Genome sequence of Sphingomonas jeddahensis G39.</title>
        <authorList>
            <person name="Poehlein A."/>
            <person name="Wuebbeler J.H."/>
            <person name="Steinbuechel A."/>
            <person name="Daniel R."/>
        </authorList>
    </citation>
    <scope>NUCLEOTIDE SEQUENCE [LARGE SCALE GENOMIC DNA]</scope>
    <source>
        <strain evidence="10 11">G39</strain>
    </source>
</reference>
<evidence type="ECO:0000256" key="4">
    <source>
        <dbReference type="ARBA" id="ARBA00022692"/>
    </source>
</evidence>
<dbReference type="AlphaFoldDB" id="A0A1V2EWL6"/>
<evidence type="ECO:0000256" key="6">
    <source>
        <dbReference type="ARBA" id="ARBA00023237"/>
    </source>
</evidence>
<dbReference type="GO" id="GO:0030246">
    <property type="term" value="F:carbohydrate binding"/>
    <property type="evidence" value="ECO:0007669"/>
    <property type="project" value="InterPro"/>
</dbReference>
<evidence type="ECO:0000256" key="8">
    <source>
        <dbReference type="SAM" id="SignalP"/>
    </source>
</evidence>
<dbReference type="Gene3D" id="2.60.40.1120">
    <property type="entry name" value="Carboxypeptidase-like, regulatory domain"/>
    <property type="match status" value="1"/>
</dbReference>
<comment type="subcellular location">
    <subcellularLocation>
        <location evidence="1">Cell outer membrane</location>
        <topology evidence="1">Multi-pass membrane protein</topology>
    </subcellularLocation>
</comment>
<keyword evidence="2" id="KW-0813">Transport</keyword>
<organism evidence="10 11">
    <name type="scientific">Sphingomonas jeddahensis</name>
    <dbReference type="NCBI Taxonomy" id="1915074"/>
    <lineage>
        <taxon>Bacteria</taxon>
        <taxon>Pseudomonadati</taxon>
        <taxon>Pseudomonadota</taxon>
        <taxon>Alphaproteobacteria</taxon>
        <taxon>Sphingomonadales</taxon>
        <taxon>Sphingomonadaceae</taxon>
        <taxon>Sphingomonas</taxon>
    </lineage>
</organism>
<feature type="signal peptide" evidence="8">
    <location>
        <begin position="1"/>
        <end position="28"/>
    </location>
</feature>
<dbReference type="InterPro" id="IPR057601">
    <property type="entry name" value="Oar-like_b-barrel"/>
</dbReference>
<name>A0A1V2EWL6_9SPHN</name>
<dbReference type="InterPro" id="IPR039426">
    <property type="entry name" value="TonB-dep_rcpt-like"/>
</dbReference>
<feature type="region of interest" description="Disordered" evidence="7">
    <location>
        <begin position="111"/>
        <end position="140"/>
    </location>
</feature>
<keyword evidence="8" id="KW-0732">Signal</keyword>
<feature type="domain" description="TonB-dependent transporter Oar-like beta-barrel" evidence="9">
    <location>
        <begin position="362"/>
        <end position="900"/>
    </location>
</feature>
<dbReference type="SUPFAM" id="SSF49452">
    <property type="entry name" value="Starch-binding domain-like"/>
    <property type="match status" value="1"/>
</dbReference>
<feature type="domain" description="TonB-dependent transporter Oar-like beta-barrel" evidence="9">
    <location>
        <begin position="267"/>
        <end position="336"/>
    </location>
</feature>
<gene>
    <name evidence="10" type="ORF">SPHI_13290</name>
</gene>
<dbReference type="SUPFAM" id="SSF56935">
    <property type="entry name" value="Porins"/>
    <property type="match status" value="1"/>
</dbReference>
<dbReference type="Proteomes" id="UP000188729">
    <property type="component" value="Unassembled WGS sequence"/>
</dbReference>
<dbReference type="EMBL" id="MPSB01000004">
    <property type="protein sequence ID" value="ONF96544.1"/>
    <property type="molecule type" value="Genomic_DNA"/>
</dbReference>
<keyword evidence="5" id="KW-0472">Membrane</keyword>
<protein>
    <recommendedName>
        <fullName evidence="9">TonB-dependent transporter Oar-like beta-barrel domain-containing protein</fullName>
    </recommendedName>
</protein>
<dbReference type="GO" id="GO:0009279">
    <property type="term" value="C:cell outer membrane"/>
    <property type="evidence" value="ECO:0007669"/>
    <property type="project" value="UniProtKB-SubCell"/>
</dbReference>
<feature type="chain" id="PRO_5012346792" description="TonB-dependent transporter Oar-like beta-barrel domain-containing protein" evidence="8">
    <location>
        <begin position="29"/>
        <end position="1025"/>
    </location>
</feature>
<dbReference type="InterPro" id="IPR006311">
    <property type="entry name" value="TAT_signal"/>
</dbReference>
<dbReference type="PANTHER" id="PTHR30069">
    <property type="entry name" value="TONB-DEPENDENT OUTER MEMBRANE RECEPTOR"/>
    <property type="match status" value="1"/>
</dbReference>
<evidence type="ECO:0000313" key="11">
    <source>
        <dbReference type="Proteomes" id="UP000188729"/>
    </source>
</evidence>
<keyword evidence="4" id="KW-0812">Transmembrane</keyword>
<keyword evidence="6" id="KW-0998">Cell outer membrane</keyword>
<dbReference type="GO" id="GO:0015344">
    <property type="term" value="F:siderophore uptake transmembrane transporter activity"/>
    <property type="evidence" value="ECO:0007669"/>
    <property type="project" value="TreeGrafter"/>
</dbReference>
<dbReference type="InterPro" id="IPR013784">
    <property type="entry name" value="Carb-bd-like_fold"/>
</dbReference>
<sequence>MNKITLRMALAGMSALAGGTMLAPAAHAQVGQASLRGTITAAPNNPVVDVTAVEVATGLRRTVTVGADGSYNFASLRAGNYRLEIRTQNGTRSSDEFTLRVGQTAGLDIDLNTPAAPAQPAPSDNAAGETEAPPVESEGGDIIVTGSRIRTLSGGQVGINITERLIEQLPQVNRNFLAFADLAPGVRFIESADGSSRIQGGAQGSNSVNVFIDGVSQKDYVLRGGLTGQDSSPGNPFPQLAIGEYQVLSSNYKAEFDQVGSVAIIATTKSGTNEFHGEGFFDYTDQSLRDRRPTEIFPNKIAKVETTDKQFGGALGGPIVRDLAHFFVSYEGKRREVPVDILPGNGIAVTSLPAQYRDQFGSFSSTFKQDLYFGKIDITPTDSDLFEFTGKYRDESGIQISNGIAAYSTATLNAVEEIRATARWQHTADNWINDFRVGYEDVSWSPQPATNGIGQQFRQSQVNGSSINTFDVFRIGAGLGFQDKGQKGWTVQNDFTWTGFEGHTIKAGVKSKWVKLNTVEQNLLNPLYSYDLNLPVADGFNDEIPYQLQFGAVGALGDPRIRSNNWQFGVYLQDDWDVTDKLTLNLGLRWDYERTPGFLNYVTPQEDLTAISPANYPNLVNADYNINDYISTGNNRKAFKTAWQPRVGFTYRFDDEGRFSVFGGYGRSYDRNQFDFLQQELATGRFQRRTFLFQGADTQNPCLPSNTGVCIPWDPIYLTEAGRQQLAGNGTAGGREFRFINNELKVPYSDQFSLGLRGRFQPLELEAGYTRIVSKDGFVYLMGNRRPDGSFFAPSPTTGVPQGPGNFSPAGYGAIIIGDNGLETKADSAYFKLTKAYSAASPWSIDATYTYTEAEDNRPNGDQAAYFLLDFPTAADYPFVRSSVVPRHRLVVAGSVDLPIDLSISAKFQIESPTFQRALVDRANPYERVIVGSEVLGLGDRWGRRQLDLAFTKYVPMDFLYDDARIRFRVDIVNVMNDRNYVDYNNNPADNVRDAGSPSIYRERSTWSIGGNPPRTVKLSAGFSF</sequence>
<evidence type="ECO:0000313" key="10">
    <source>
        <dbReference type="EMBL" id="ONF96544.1"/>
    </source>
</evidence>
<evidence type="ECO:0000259" key="9">
    <source>
        <dbReference type="Pfam" id="PF25183"/>
    </source>
</evidence>
<evidence type="ECO:0000256" key="5">
    <source>
        <dbReference type="ARBA" id="ARBA00023136"/>
    </source>
</evidence>
<proteinExistence type="predicted"/>
<accession>A0A1V2EWL6</accession>
<evidence type="ECO:0000256" key="7">
    <source>
        <dbReference type="SAM" id="MobiDB-lite"/>
    </source>
</evidence>
<dbReference type="GO" id="GO:0044718">
    <property type="term" value="P:siderophore transmembrane transport"/>
    <property type="evidence" value="ECO:0007669"/>
    <property type="project" value="TreeGrafter"/>
</dbReference>
<dbReference type="STRING" id="1915074.SPHI_13290"/>
<dbReference type="Gene3D" id="2.40.170.20">
    <property type="entry name" value="TonB-dependent receptor, beta-barrel domain"/>
    <property type="match status" value="1"/>
</dbReference>
<dbReference type="Pfam" id="PF25183">
    <property type="entry name" value="OMP_b-brl_4"/>
    <property type="match status" value="2"/>
</dbReference>
<evidence type="ECO:0000256" key="3">
    <source>
        <dbReference type="ARBA" id="ARBA00022452"/>
    </source>
</evidence>
<comment type="caution">
    <text evidence="10">The sequence shown here is derived from an EMBL/GenBank/DDBJ whole genome shotgun (WGS) entry which is preliminary data.</text>
</comment>
<evidence type="ECO:0000256" key="2">
    <source>
        <dbReference type="ARBA" id="ARBA00022448"/>
    </source>
</evidence>
<dbReference type="PROSITE" id="PS51318">
    <property type="entry name" value="TAT"/>
    <property type="match status" value="1"/>
</dbReference>
<keyword evidence="11" id="KW-1185">Reference proteome</keyword>
<dbReference type="Pfam" id="PF13620">
    <property type="entry name" value="CarboxypepD_reg"/>
    <property type="match status" value="1"/>
</dbReference>
<keyword evidence="3" id="KW-1134">Transmembrane beta strand</keyword>
<dbReference type="RefSeq" id="WP_076744092.1">
    <property type="nucleotide sequence ID" value="NZ_MPSB01000004.1"/>
</dbReference>
<dbReference type="PANTHER" id="PTHR30069:SF46">
    <property type="entry name" value="OAR PROTEIN"/>
    <property type="match status" value="1"/>
</dbReference>
<evidence type="ECO:0000256" key="1">
    <source>
        <dbReference type="ARBA" id="ARBA00004571"/>
    </source>
</evidence>